<name>A0A8X6U4N0_NEPPI</name>
<organism evidence="2 3">
    <name type="scientific">Nephila pilipes</name>
    <name type="common">Giant wood spider</name>
    <name type="synonym">Nephila maculata</name>
    <dbReference type="NCBI Taxonomy" id="299642"/>
    <lineage>
        <taxon>Eukaryota</taxon>
        <taxon>Metazoa</taxon>
        <taxon>Ecdysozoa</taxon>
        <taxon>Arthropoda</taxon>
        <taxon>Chelicerata</taxon>
        <taxon>Arachnida</taxon>
        <taxon>Araneae</taxon>
        <taxon>Araneomorphae</taxon>
        <taxon>Entelegynae</taxon>
        <taxon>Araneoidea</taxon>
        <taxon>Nephilidae</taxon>
        <taxon>Nephila</taxon>
    </lineage>
</organism>
<proteinExistence type="predicted"/>
<evidence type="ECO:0000256" key="1">
    <source>
        <dbReference type="SAM" id="MobiDB-lite"/>
    </source>
</evidence>
<feature type="region of interest" description="Disordered" evidence="1">
    <location>
        <begin position="25"/>
        <end position="49"/>
    </location>
</feature>
<evidence type="ECO:0000313" key="3">
    <source>
        <dbReference type="Proteomes" id="UP000887013"/>
    </source>
</evidence>
<gene>
    <name evidence="2" type="ORF">NPIL_499051</name>
</gene>
<dbReference type="EMBL" id="BMAW01118468">
    <property type="protein sequence ID" value="GFT79960.1"/>
    <property type="molecule type" value="Genomic_DNA"/>
</dbReference>
<dbReference type="Proteomes" id="UP000887013">
    <property type="component" value="Unassembled WGS sequence"/>
</dbReference>
<accession>A0A8X6U4N0</accession>
<feature type="compositionally biased region" description="Low complexity" evidence="1">
    <location>
        <begin position="33"/>
        <end position="43"/>
    </location>
</feature>
<sequence length="109" mass="12082">MKSTHCIDKYNVFLLQFVHPLKSIKGQEDRLQSSSSEASSSISGDALKNSTRRSKISIFNPPLPHRDIQTDDNMGNIHPWDTFHGILGISPDPLEFKTGVPMGDSSCLL</sequence>
<evidence type="ECO:0000313" key="2">
    <source>
        <dbReference type="EMBL" id="GFT79960.1"/>
    </source>
</evidence>
<keyword evidence="3" id="KW-1185">Reference proteome</keyword>
<dbReference type="AlphaFoldDB" id="A0A8X6U4N0"/>
<reference evidence="2" key="1">
    <citation type="submission" date="2020-08" db="EMBL/GenBank/DDBJ databases">
        <title>Multicomponent nature underlies the extraordinary mechanical properties of spider dragline silk.</title>
        <authorList>
            <person name="Kono N."/>
            <person name="Nakamura H."/>
            <person name="Mori M."/>
            <person name="Yoshida Y."/>
            <person name="Ohtoshi R."/>
            <person name="Malay A.D."/>
            <person name="Moran D.A.P."/>
            <person name="Tomita M."/>
            <person name="Numata K."/>
            <person name="Arakawa K."/>
        </authorList>
    </citation>
    <scope>NUCLEOTIDE SEQUENCE</scope>
</reference>
<protein>
    <submittedName>
        <fullName evidence="2">Uncharacterized protein</fullName>
    </submittedName>
</protein>
<comment type="caution">
    <text evidence="2">The sequence shown here is derived from an EMBL/GenBank/DDBJ whole genome shotgun (WGS) entry which is preliminary data.</text>
</comment>